<dbReference type="Proteomes" id="UP001378188">
    <property type="component" value="Unassembled WGS sequence"/>
</dbReference>
<evidence type="ECO:0000256" key="9">
    <source>
        <dbReference type="ARBA" id="ARBA00023277"/>
    </source>
</evidence>
<keyword evidence="7 10" id="KW-0520">NAD</keyword>
<dbReference type="SUPFAM" id="SSF51735">
    <property type="entry name" value="NAD(P)-binding Rossmann-fold domains"/>
    <property type="match status" value="1"/>
</dbReference>
<comment type="subunit">
    <text evidence="10">Homodimer.</text>
</comment>
<dbReference type="InterPro" id="IPR001509">
    <property type="entry name" value="Epimerase_deHydtase"/>
</dbReference>
<sequence length="355" mass="37680">MSTPVLVVGGAGYIGAHACKALARAGFQPVVYDDLSTGHADFVKWGPLVTGDVRDREGVEKALRQWRPAAVMHFAALALVGESMRDPGRYYDVNVVGTLRLLQAMVACGVRDLVFSSSCAVYGDPGVDRISENLAERPVNPYGATKLACERMMGDFETAQRVRSVRLRYFNAAGADPGGDIGERHDPETHLVPIVIAAALDRSAVPVEIFGSDYPTPDGTAIRDYVHVCDLADAHVAAVRYLQEGGASRTVNLGTGAGASVSEVIAAVESVTGVDVPTRRSHRRAGDPPRLVADPTRAETLLGWRARSTQLRTMVEDACRWHRRAGPAMAVTGPGPRSAADADGQGAGRSAVVRG</sequence>
<evidence type="ECO:0000256" key="1">
    <source>
        <dbReference type="ARBA" id="ARBA00000083"/>
    </source>
</evidence>
<dbReference type="AlphaFoldDB" id="A0AAW9RY63"/>
<dbReference type="PANTHER" id="PTHR43725:SF53">
    <property type="entry name" value="UDP-ARABINOSE 4-EPIMERASE 1"/>
    <property type="match status" value="1"/>
</dbReference>
<comment type="caution">
    <text evidence="13">The sequence shown here is derived from an EMBL/GenBank/DDBJ whole genome shotgun (WGS) entry which is preliminary data.</text>
</comment>
<dbReference type="InterPro" id="IPR005886">
    <property type="entry name" value="UDP_G4E"/>
</dbReference>
<evidence type="ECO:0000256" key="2">
    <source>
        <dbReference type="ARBA" id="ARBA00001911"/>
    </source>
</evidence>
<evidence type="ECO:0000256" key="7">
    <source>
        <dbReference type="ARBA" id="ARBA00023027"/>
    </source>
</evidence>
<evidence type="ECO:0000256" key="11">
    <source>
        <dbReference type="SAM" id="MobiDB-lite"/>
    </source>
</evidence>
<feature type="region of interest" description="Disordered" evidence="11">
    <location>
        <begin position="327"/>
        <end position="355"/>
    </location>
</feature>
<dbReference type="Gene3D" id="3.90.25.10">
    <property type="entry name" value="UDP-galactose 4-epimerase, domain 1"/>
    <property type="match status" value="1"/>
</dbReference>
<dbReference type="EMBL" id="JAZHOF010000006">
    <property type="protein sequence ID" value="MEJ8572853.1"/>
    <property type="molecule type" value="Genomic_DNA"/>
</dbReference>
<dbReference type="Gene3D" id="3.40.50.720">
    <property type="entry name" value="NAD(P)-binding Rossmann-like Domain"/>
    <property type="match status" value="1"/>
</dbReference>
<dbReference type="GO" id="GO:0003978">
    <property type="term" value="F:UDP-glucose 4-epimerase activity"/>
    <property type="evidence" value="ECO:0007669"/>
    <property type="project" value="UniProtKB-UniRule"/>
</dbReference>
<reference evidence="13 14" key="1">
    <citation type="submission" date="2024-02" db="EMBL/GenBank/DDBJ databases">
        <title>Genome analysis and characterization of Microbaculum marinisediminis sp. nov., isolated from marine sediment.</title>
        <authorList>
            <person name="Du Z.-J."/>
            <person name="Ye Y.-Q."/>
            <person name="Zhang Z.-R."/>
            <person name="Yuan S.-M."/>
            <person name="Zhang X.-Y."/>
        </authorList>
    </citation>
    <scope>NUCLEOTIDE SEQUENCE [LARGE SCALE GENOMIC DNA]</scope>
    <source>
        <strain evidence="13 14">SDUM1044001</strain>
    </source>
</reference>
<organism evidence="13 14">
    <name type="scientific">Microbaculum marinum</name>
    <dbReference type="NCBI Taxonomy" id="1764581"/>
    <lineage>
        <taxon>Bacteria</taxon>
        <taxon>Pseudomonadati</taxon>
        <taxon>Pseudomonadota</taxon>
        <taxon>Alphaproteobacteria</taxon>
        <taxon>Hyphomicrobiales</taxon>
        <taxon>Tepidamorphaceae</taxon>
        <taxon>Microbaculum</taxon>
    </lineage>
</organism>
<evidence type="ECO:0000313" key="13">
    <source>
        <dbReference type="EMBL" id="MEJ8572853.1"/>
    </source>
</evidence>
<dbReference type="Pfam" id="PF01370">
    <property type="entry name" value="Epimerase"/>
    <property type="match status" value="1"/>
</dbReference>
<evidence type="ECO:0000313" key="14">
    <source>
        <dbReference type="Proteomes" id="UP001378188"/>
    </source>
</evidence>
<keyword evidence="14" id="KW-1185">Reference proteome</keyword>
<protein>
    <recommendedName>
        <fullName evidence="6 10">UDP-glucose 4-epimerase</fullName>
        <ecNumber evidence="5 10">5.1.3.2</ecNumber>
    </recommendedName>
</protein>
<comment type="similarity">
    <text evidence="4 10">Belongs to the NAD(P)-dependent epimerase/dehydratase family.</text>
</comment>
<dbReference type="InterPro" id="IPR036291">
    <property type="entry name" value="NAD(P)-bd_dom_sf"/>
</dbReference>
<evidence type="ECO:0000256" key="4">
    <source>
        <dbReference type="ARBA" id="ARBA00007637"/>
    </source>
</evidence>
<dbReference type="GO" id="GO:0033499">
    <property type="term" value="P:galactose catabolic process via UDP-galactose, Leloir pathway"/>
    <property type="evidence" value="ECO:0007669"/>
    <property type="project" value="TreeGrafter"/>
</dbReference>
<comment type="catalytic activity">
    <reaction evidence="1 10">
        <text>UDP-alpha-D-glucose = UDP-alpha-D-galactose</text>
        <dbReference type="Rhea" id="RHEA:22168"/>
        <dbReference type="ChEBI" id="CHEBI:58885"/>
        <dbReference type="ChEBI" id="CHEBI:66914"/>
        <dbReference type="EC" id="5.1.3.2"/>
    </reaction>
</comment>
<feature type="domain" description="NAD-dependent epimerase/dehydratase" evidence="12">
    <location>
        <begin position="5"/>
        <end position="254"/>
    </location>
</feature>
<comment type="pathway">
    <text evidence="3 10">Carbohydrate metabolism; galactose metabolism.</text>
</comment>
<comment type="cofactor">
    <cofactor evidence="2 10">
        <name>NAD(+)</name>
        <dbReference type="ChEBI" id="CHEBI:57540"/>
    </cofactor>
</comment>
<evidence type="ECO:0000256" key="10">
    <source>
        <dbReference type="RuleBase" id="RU366046"/>
    </source>
</evidence>
<dbReference type="PANTHER" id="PTHR43725">
    <property type="entry name" value="UDP-GLUCOSE 4-EPIMERASE"/>
    <property type="match status" value="1"/>
</dbReference>
<evidence type="ECO:0000256" key="5">
    <source>
        <dbReference type="ARBA" id="ARBA00013189"/>
    </source>
</evidence>
<evidence type="ECO:0000256" key="6">
    <source>
        <dbReference type="ARBA" id="ARBA00018569"/>
    </source>
</evidence>
<keyword evidence="9 10" id="KW-0119">Carbohydrate metabolism</keyword>
<evidence type="ECO:0000259" key="12">
    <source>
        <dbReference type="Pfam" id="PF01370"/>
    </source>
</evidence>
<dbReference type="RefSeq" id="WP_340330831.1">
    <property type="nucleotide sequence ID" value="NZ_JAZHOF010000006.1"/>
</dbReference>
<evidence type="ECO:0000256" key="3">
    <source>
        <dbReference type="ARBA" id="ARBA00004947"/>
    </source>
</evidence>
<name>A0AAW9RY63_9HYPH</name>
<gene>
    <name evidence="13" type="primary">galE</name>
    <name evidence="13" type="ORF">V3328_15285</name>
</gene>
<proteinExistence type="inferred from homology"/>
<dbReference type="EC" id="5.1.3.2" evidence="5 10"/>
<keyword evidence="8 10" id="KW-0413">Isomerase</keyword>
<evidence type="ECO:0000256" key="8">
    <source>
        <dbReference type="ARBA" id="ARBA00023235"/>
    </source>
</evidence>
<dbReference type="CDD" id="cd05247">
    <property type="entry name" value="UDP_G4E_1_SDR_e"/>
    <property type="match status" value="1"/>
</dbReference>
<dbReference type="NCBIfam" id="TIGR01179">
    <property type="entry name" value="galE"/>
    <property type="match status" value="1"/>
</dbReference>
<accession>A0AAW9RY63</accession>